<dbReference type="PANTHER" id="PTHR16291:SF0">
    <property type="entry name" value="NUCLEAR CAP-BINDING PROTEIN SUBUNIT 3"/>
    <property type="match status" value="1"/>
</dbReference>
<feature type="compositionally biased region" description="Basic residues" evidence="1">
    <location>
        <begin position="184"/>
        <end position="194"/>
    </location>
</feature>
<feature type="region of interest" description="Disordered" evidence="1">
    <location>
        <begin position="394"/>
        <end position="426"/>
    </location>
</feature>
<feature type="region of interest" description="Disordered" evidence="1">
    <location>
        <begin position="176"/>
        <end position="281"/>
    </location>
</feature>
<feature type="compositionally biased region" description="Polar residues" evidence="1">
    <location>
        <begin position="417"/>
        <end position="426"/>
    </location>
</feature>
<evidence type="ECO:0000256" key="1">
    <source>
        <dbReference type="SAM" id="MobiDB-lite"/>
    </source>
</evidence>
<dbReference type="AlphaFoldDB" id="A0A3N2Q010"/>
<gene>
    <name evidence="2" type="ORF">SODALDRAFT_293871</name>
</gene>
<feature type="compositionally biased region" description="Basic and acidic residues" evidence="1">
    <location>
        <begin position="403"/>
        <end position="416"/>
    </location>
</feature>
<protein>
    <submittedName>
        <fullName evidence="2">Uncharacterized protein</fullName>
    </submittedName>
</protein>
<dbReference type="Proteomes" id="UP000272025">
    <property type="component" value="Unassembled WGS sequence"/>
</dbReference>
<sequence length="426" mass="47485">MMQSEMDYDVGMTDAPDSSSLHMLSAADRAAIGQAPPLEDQECDQDAVPASNKIHIRGVDTLSSDDVITFVKEHCGPVSRIEWIDDSSANLVFPSKHEARDAFLSLSEASPDMEKLAAFETIPAKAMSSKPNVQIHIRFALTSDKKRPGASARSRYYLFHPDQDHAGRIRRDRIKYRDRGSGNSHRRNVKRTPSRHVEDIETFNSDLYDDKETHAYGAGRNQNGGRPQEYDFDIRPGRADSCRNEDRELFPNRQSFRLSQPGRNRSASPQQSRTRNAKMADVRDRNMRTVGRAIASVPSQQLVKSNASKELFPAKVTSSGGKATDKPDMAAHTRLSQRTISLGGESGVGNSTTTAESVRIRGMANQEADNFEFAIKGVAGKKVTELFPEKLRANNGGRKRYANKHENMDCSKRNTDDMFSSEMSRD</sequence>
<keyword evidence="3" id="KW-1185">Reference proteome</keyword>
<dbReference type="Pfam" id="PF10309">
    <property type="entry name" value="NCBP3"/>
    <property type="match status" value="1"/>
</dbReference>
<organism evidence="2 3">
    <name type="scientific">Sodiomyces alkalinus (strain CBS 110278 / VKM F-3762 / F11)</name>
    <name type="common">Alkaliphilic filamentous fungus</name>
    <dbReference type="NCBI Taxonomy" id="1314773"/>
    <lineage>
        <taxon>Eukaryota</taxon>
        <taxon>Fungi</taxon>
        <taxon>Dikarya</taxon>
        <taxon>Ascomycota</taxon>
        <taxon>Pezizomycotina</taxon>
        <taxon>Sordariomycetes</taxon>
        <taxon>Hypocreomycetidae</taxon>
        <taxon>Glomerellales</taxon>
        <taxon>Plectosphaerellaceae</taxon>
        <taxon>Sodiomyces</taxon>
    </lineage>
</organism>
<dbReference type="InterPro" id="IPR019416">
    <property type="entry name" value="NCBP3"/>
</dbReference>
<name>A0A3N2Q010_SODAK</name>
<reference evidence="2 3" key="1">
    <citation type="journal article" date="2018" name="Mol. Ecol.">
        <title>The obligate alkalophilic soda-lake fungus Sodiomyces alkalinus has shifted to a protein diet.</title>
        <authorList>
            <person name="Grum-Grzhimaylo A.A."/>
            <person name="Falkoski D.L."/>
            <person name="van den Heuvel J."/>
            <person name="Valero-Jimenez C.A."/>
            <person name="Min B."/>
            <person name="Choi I.G."/>
            <person name="Lipzen A."/>
            <person name="Daum C.G."/>
            <person name="Aanen D.K."/>
            <person name="Tsang A."/>
            <person name="Henrissat B."/>
            <person name="Bilanenko E.N."/>
            <person name="de Vries R.P."/>
            <person name="van Kan J.A.L."/>
            <person name="Grigoriev I.V."/>
            <person name="Debets A.J.M."/>
        </authorList>
    </citation>
    <scope>NUCLEOTIDE SEQUENCE [LARGE SCALE GENOMIC DNA]</scope>
    <source>
        <strain evidence="2 3">F11</strain>
    </source>
</reference>
<dbReference type="OrthoDB" id="422106at2759"/>
<dbReference type="GO" id="GO:0000340">
    <property type="term" value="F:RNA 7-methylguanosine cap binding"/>
    <property type="evidence" value="ECO:0007669"/>
    <property type="project" value="InterPro"/>
</dbReference>
<dbReference type="RefSeq" id="XP_028467915.1">
    <property type="nucleotide sequence ID" value="XM_028608728.1"/>
</dbReference>
<proteinExistence type="predicted"/>
<feature type="compositionally biased region" description="Polar residues" evidence="1">
    <location>
        <begin position="252"/>
        <end position="274"/>
    </location>
</feature>
<dbReference type="GeneID" id="39577206"/>
<dbReference type="GO" id="GO:0003729">
    <property type="term" value="F:mRNA binding"/>
    <property type="evidence" value="ECO:0007669"/>
    <property type="project" value="InterPro"/>
</dbReference>
<dbReference type="GO" id="GO:0005634">
    <property type="term" value="C:nucleus"/>
    <property type="evidence" value="ECO:0007669"/>
    <property type="project" value="TreeGrafter"/>
</dbReference>
<evidence type="ECO:0000313" key="3">
    <source>
        <dbReference type="Proteomes" id="UP000272025"/>
    </source>
</evidence>
<feature type="compositionally biased region" description="Basic and acidic residues" evidence="1">
    <location>
        <begin position="228"/>
        <end position="250"/>
    </location>
</feature>
<dbReference type="PANTHER" id="PTHR16291">
    <property type="entry name" value="NUCLEAR CAP-BINDING PROTEIN SUBUNIT 3"/>
    <property type="match status" value="1"/>
</dbReference>
<accession>A0A3N2Q010</accession>
<dbReference type="EMBL" id="ML119053">
    <property type="protein sequence ID" value="ROT40109.1"/>
    <property type="molecule type" value="Genomic_DNA"/>
</dbReference>
<evidence type="ECO:0000313" key="2">
    <source>
        <dbReference type="EMBL" id="ROT40109.1"/>
    </source>
</evidence>